<keyword evidence="12" id="KW-0902">Two-component regulatory system</keyword>
<keyword evidence="8" id="KW-0547">Nucleotide-binding</keyword>
<keyword evidence="5" id="KW-0597">Phosphoprotein</keyword>
<evidence type="ECO:0000256" key="5">
    <source>
        <dbReference type="ARBA" id="ARBA00022553"/>
    </source>
</evidence>
<evidence type="ECO:0000256" key="6">
    <source>
        <dbReference type="ARBA" id="ARBA00022679"/>
    </source>
</evidence>
<dbReference type="CDD" id="cd00082">
    <property type="entry name" value="HisKA"/>
    <property type="match status" value="1"/>
</dbReference>
<keyword evidence="9 16" id="KW-0418">Kinase</keyword>
<accession>A0A9D1L7A0</accession>
<dbReference type="Pfam" id="PF00512">
    <property type="entry name" value="HisKA"/>
    <property type="match status" value="1"/>
</dbReference>
<evidence type="ECO:0000259" key="15">
    <source>
        <dbReference type="PROSITE" id="PS50109"/>
    </source>
</evidence>
<dbReference type="GO" id="GO:0005524">
    <property type="term" value="F:ATP binding"/>
    <property type="evidence" value="ECO:0007669"/>
    <property type="project" value="UniProtKB-KW"/>
</dbReference>
<feature type="transmembrane region" description="Helical" evidence="14">
    <location>
        <begin position="96"/>
        <end position="116"/>
    </location>
</feature>
<dbReference type="Gene3D" id="3.30.565.10">
    <property type="entry name" value="Histidine kinase-like ATPase, C-terminal domain"/>
    <property type="match status" value="1"/>
</dbReference>
<dbReference type="PROSITE" id="PS50109">
    <property type="entry name" value="HIS_KIN"/>
    <property type="match status" value="1"/>
</dbReference>
<evidence type="ECO:0000256" key="9">
    <source>
        <dbReference type="ARBA" id="ARBA00022777"/>
    </source>
</evidence>
<dbReference type="InterPro" id="IPR036890">
    <property type="entry name" value="HATPase_C_sf"/>
</dbReference>
<dbReference type="EMBL" id="DVMO01000004">
    <property type="protein sequence ID" value="HIU26795.1"/>
    <property type="molecule type" value="Genomic_DNA"/>
</dbReference>
<dbReference type="GO" id="GO:0005886">
    <property type="term" value="C:plasma membrane"/>
    <property type="evidence" value="ECO:0007669"/>
    <property type="project" value="UniProtKB-SubCell"/>
</dbReference>
<evidence type="ECO:0000313" key="16">
    <source>
        <dbReference type="EMBL" id="HIU26795.1"/>
    </source>
</evidence>
<name>A0A9D1L7A0_9FIRM</name>
<keyword evidence="13 14" id="KW-0472">Membrane</keyword>
<dbReference type="InterPro" id="IPR036097">
    <property type="entry name" value="HisK_dim/P_sf"/>
</dbReference>
<keyword evidence="11 14" id="KW-1133">Transmembrane helix</keyword>
<reference evidence="16" key="1">
    <citation type="submission" date="2020-10" db="EMBL/GenBank/DDBJ databases">
        <authorList>
            <person name="Gilroy R."/>
        </authorList>
    </citation>
    <scope>NUCLEOTIDE SEQUENCE</scope>
    <source>
        <strain evidence="16">11300</strain>
    </source>
</reference>
<dbReference type="GO" id="GO:0000155">
    <property type="term" value="F:phosphorelay sensor kinase activity"/>
    <property type="evidence" value="ECO:0007669"/>
    <property type="project" value="InterPro"/>
</dbReference>
<evidence type="ECO:0000256" key="2">
    <source>
        <dbReference type="ARBA" id="ARBA00004651"/>
    </source>
</evidence>
<organism evidence="16 17">
    <name type="scientific">Candidatus Fimisoma avicola</name>
    <dbReference type="NCBI Taxonomy" id="2840826"/>
    <lineage>
        <taxon>Bacteria</taxon>
        <taxon>Bacillati</taxon>
        <taxon>Bacillota</taxon>
        <taxon>Clostridia</taxon>
        <taxon>Eubacteriales</taxon>
        <taxon>Candidatus Fimisoma</taxon>
    </lineage>
</organism>
<dbReference type="SMART" id="SM00387">
    <property type="entry name" value="HATPase_c"/>
    <property type="match status" value="1"/>
</dbReference>
<comment type="caution">
    <text evidence="16">The sequence shown here is derived from an EMBL/GenBank/DDBJ whole genome shotgun (WGS) entry which is preliminary data.</text>
</comment>
<keyword evidence="6" id="KW-0808">Transferase</keyword>
<dbReference type="Proteomes" id="UP000824091">
    <property type="component" value="Unassembled WGS sequence"/>
</dbReference>
<dbReference type="SMART" id="SM00388">
    <property type="entry name" value="HisKA"/>
    <property type="match status" value="1"/>
</dbReference>
<evidence type="ECO:0000256" key="3">
    <source>
        <dbReference type="ARBA" id="ARBA00012438"/>
    </source>
</evidence>
<evidence type="ECO:0000313" key="17">
    <source>
        <dbReference type="Proteomes" id="UP000824091"/>
    </source>
</evidence>
<proteinExistence type="predicted"/>
<comment type="catalytic activity">
    <reaction evidence="1">
        <text>ATP + protein L-histidine = ADP + protein N-phospho-L-histidine.</text>
        <dbReference type="EC" id="2.7.13.3"/>
    </reaction>
</comment>
<dbReference type="InterPro" id="IPR005467">
    <property type="entry name" value="His_kinase_dom"/>
</dbReference>
<dbReference type="InterPro" id="IPR003661">
    <property type="entry name" value="HisK_dim/P_dom"/>
</dbReference>
<evidence type="ECO:0000256" key="7">
    <source>
        <dbReference type="ARBA" id="ARBA00022692"/>
    </source>
</evidence>
<dbReference type="SUPFAM" id="SSF55874">
    <property type="entry name" value="ATPase domain of HSP90 chaperone/DNA topoisomerase II/histidine kinase"/>
    <property type="match status" value="1"/>
</dbReference>
<dbReference type="PANTHER" id="PTHR45528">
    <property type="entry name" value="SENSOR HISTIDINE KINASE CPXA"/>
    <property type="match status" value="1"/>
</dbReference>
<protein>
    <recommendedName>
        <fullName evidence="3">histidine kinase</fullName>
        <ecNumber evidence="3">2.7.13.3</ecNumber>
    </recommendedName>
</protein>
<dbReference type="Pfam" id="PF02518">
    <property type="entry name" value="HATPase_c"/>
    <property type="match status" value="1"/>
</dbReference>
<evidence type="ECO:0000256" key="14">
    <source>
        <dbReference type="SAM" id="Phobius"/>
    </source>
</evidence>
<keyword evidence="10" id="KW-0067">ATP-binding</keyword>
<evidence type="ECO:0000256" key="4">
    <source>
        <dbReference type="ARBA" id="ARBA00022475"/>
    </source>
</evidence>
<feature type="transmembrane region" description="Helical" evidence="14">
    <location>
        <begin position="21"/>
        <end position="39"/>
    </location>
</feature>
<dbReference type="PANTHER" id="PTHR45528:SF1">
    <property type="entry name" value="SENSOR HISTIDINE KINASE CPXA"/>
    <property type="match status" value="1"/>
</dbReference>
<dbReference type="SUPFAM" id="SSF47384">
    <property type="entry name" value="Homodimeric domain of signal transducing histidine kinase"/>
    <property type="match status" value="1"/>
</dbReference>
<keyword evidence="7 14" id="KW-0812">Transmembrane</keyword>
<reference evidence="16" key="2">
    <citation type="journal article" date="2021" name="PeerJ">
        <title>Extensive microbial diversity within the chicken gut microbiome revealed by metagenomics and culture.</title>
        <authorList>
            <person name="Gilroy R."/>
            <person name="Ravi A."/>
            <person name="Getino M."/>
            <person name="Pursley I."/>
            <person name="Horton D.L."/>
            <person name="Alikhan N.F."/>
            <person name="Baker D."/>
            <person name="Gharbi K."/>
            <person name="Hall N."/>
            <person name="Watson M."/>
            <person name="Adriaenssens E.M."/>
            <person name="Foster-Nyarko E."/>
            <person name="Jarju S."/>
            <person name="Secka A."/>
            <person name="Antonio M."/>
            <person name="Oren A."/>
            <person name="Chaudhuri R.R."/>
            <person name="La Ragione R."/>
            <person name="Hildebrand F."/>
            <person name="Pallen M.J."/>
        </authorList>
    </citation>
    <scope>NUCLEOTIDE SEQUENCE</scope>
    <source>
        <strain evidence="16">11300</strain>
    </source>
</reference>
<dbReference type="AlphaFoldDB" id="A0A9D1L7A0"/>
<dbReference type="InterPro" id="IPR050398">
    <property type="entry name" value="HssS/ArlS-like"/>
</dbReference>
<evidence type="ECO:0000256" key="12">
    <source>
        <dbReference type="ARBA" id="ARBA00023012"/>
    </source>
</evidence>
<dbReference type="Gene3D" id="1.10.287.130">
    <property type="match status" value="1"/>
</dbReference>
<sequence>MIKSLPERLKTHRSSLAGLPFVIAGIAMITYLLYTQYLYRPTREVLLAGLLINVLIGTGLSLIYTDVIHSSYIPVDGAASEPFDQWKSQWKRNQKVLLITGGVLLAMALFNFNSMLTGYRYYYSNYSMGYMLIATVVIQFALCQYLCVRFYHGRLHEVVDKASQISRQRLKEAVELEKKSLEKAARSEQLKVDLISNVSHDLKTPLTSMVGYLELLKKEQLSPAARDYADVISDKAEKLKTMIESLFSLAKASSGNISLTIESVELNMLIQQLFADMDDKIRSSGLEMVVSLTEEDTHFKTDNLHMYRICQNLLENALKYSAKGTRVFIKTYIKQTPSARKLCLEMTNTAGYHMDFGKDDIVERFARGDKARTTDGNGLGLAIVSTYTGALGGAFDIKIDCDQFKASLEFQTDKNDLASGCGTEAQDVL</sequence>
<evidence type="ECO:0000256" key="11">
    <source>
        <dbReference type="ARBA" id="ARBA00022989"/>
    </source>
</evidence>
<dbReference type="InterPro" id="IPR003594">
    <property type="entry name" value="HATPase_dom"/>
</dbReference>
<comment type="subcellular location">
    <subcellularLocation>
        <location evidence="2">Cell membrane</location>
        <topology evidence="2">Multi-pass membrane protein</topology>
    </subcellularLocation>
</comment>
<feature type="transmembrane region" description="Helical" evidence="14">
    <location>
        <begin position="128"/>
        <end position="148"/>
    </location>
</feature>
<feature type="transmembrane region" description="Helical" evidence="14">
    <location>
        <begin position="45"/>
        <end position="64"/>
    </location>
</feature>
<gene>
    <name evidence="16" type="ORF">IAD16_00250</name>
</gene>
<evidence type="ECO:0000256" key="8">
    <source>
        <dbReference type="ARBA" id="ARBA00022741"/>
    </source>
</evidence>
<keyword evidence="4" id="KW-1003">Cell membrane</keyword>
<dbReference type="EC" id="2.7.13.3" evidence="3"/>
<feature type="domain" description="Histidine kinase" evidence="15">
    <location>
        <begin position="197"/>
        <end position="397"/>
    </location>
</feature>
<evidence type="ECO:0000256" key="10">
    <source>
        <dbReference type="ARBA" id="ARBA00022840"/>
    </source>
</evidence>
<evidence type="ECO:0000256" key="13">
    <source>
        <dbReference type="ARBA" id="ARBA00023136"/>
    </source>
</evidence>
<evidence type="ECO:0000256" key="1">
    <source>
        <dbReference type="ARBA" id="ARBA00000085"/>
    </source>
</evidence>